<evidence type="ECO:0000256" key="1">
    <source>
        <dbReference type="SAM" id="MobiDB-lite"/>
    </source>
</evidence>
<dbReference type="OrthoDB" id="2674423at2759"/>
<proteinExistence type="predicted"/>
<name>A0A1J8QMW4_9AGAM</name>
<accession>A0A1J8QMW4</accession>
<dbReference type="EMBL" id="LVVM01004353">
    <property type="protein sequence ID" value="OJA13124.1"/>
    <property type="molecule type" value="Genomic_DNA"/>
</dbReference>
<comment type="caution">
    <text evidence="2">The sequence shown here is derived from an EMBL/GenBank/DDBJ whole genome shotgun (WGS) entry which is preliminary data.</text>
</comment>
<evidence type="ECO:0000313" key="3">
    <source>
        <dbReference type="Proteomes" id="UP000183567"/>
    </source>
</evidence>
<reference evidence="2 3" key="1">
    <citation type="submission" date="2016-03" db="EMBL/GenBank/DDBJ databases">
        <title>Comparative genomics of the ectomycorrhizal sister species Rhizopogon vinicolor and Rhizopogon vesiculosus (Basidiomycota: Boletales) reveals a divergence of the mating type B locus.</title>
        <authorList>
            <person name="Mujic A.B."/>
            <person name="Kuo A."/>
            <person name="Tritt A."/>
            <person name="Lipzen A."/>
            <person name="Chen C."/>
            <person name="Johnson J."/>
            <person name="Sharma A."/>
            <person name="Barry K."/>
            <person name="Grigoriev I.V."/>
            <person name="Spatafora J.W."/>
        </authorList>
    </citation>
    <scope>NUCLEOTIDE SEQUENCE [LARGE SCALE GENOMIC DNA]</scope>
    <source>
        <strain evidence="2 3">AM-OR11-056</strain>
    </source>
</reference>
<protein>
    <submittedName>
        <fullName evidence="2">Uncharacterized protein</fullName>
    </submittedName>
</protein>
<dbReference type="AlphaFoldDB" id="A0A1J8QMW4"/>
<sequence length="79" mass="8695">MSSRLQEKHIPDAEYESWNTQPIVAGSDPEHDGDNSEVEPLSEVDSIGNDADHNPELASSLMKLELSDSEQMLATEKAK</sequence>
<dbReference type="Proteomes" id="UP000183567">
    <property type="component" value="Unassembled WGS sequence"/>
</dbReference>
<organism evidence="2 3">
    <name type="scientific">Rhizopogon vesiculosus</name>
    <dbReference type="NCBI Taxonomy" id="180088"/>
    <lineage>
        <taxon>Eukaryota</taxon>
        <taxon>Fungi</taxon>
        <taxon>Dikarya</taxon>
        <taxon>Basidiomycota</taxon>
        <taxon>Agaricomycotina</taxon>
        <taxon>Agaricomycetes</taxon>
        <taxon>Agaricomycetidae</taxon>
        <taxon>Boletales</taxon>
        <taxon>Suillineae</taxon>
        <taxon>Rhizopogonaceae</taxon>
        <taxon>Rhizopogon</taxon>
    </lineage>
</organism>
<evidence type="ECO:0000313" key="2">
    <source>
        <dbReference type="EMBL" id="OJA13124.1"/>
    </source>
</evidence>
<feature type="region of interest" description="Disordered" evidence="1">
    <location>
        <begin position="1"/>
        <end position="55"/>
    </location>
</feature>
<gene>
    <name evidence="2" type="ORF">AZE42_07522</name>
</gene>
<feature type="compositionally biased region" description="Basic and acidic residues" evidence="1">
    <location>
        <begin position="1"/>
        <end position="12"/>
    </location>
</feature>
<keyword evidence="3" id="KW-1185">Reference proteome</keyword>